<dbReference type="CDD" id="cd14798">
    <property type="entry name" value="RX-CC_like"/>
    <property type="match status" value="1"/>
</dbReference>
<dbReference type="Pfam" id="PF18052">
    <property type="entry name" value="Rx_N"/>
    <property type="match status" value="1"/>
</dbReference>
<dbReference type="InterPro" id="IPR000477">
    <property type="entry name" value="RT_dom"/>
</dbReference>
<keyword evidence="2 9" id="KW-0812">Transmembrane</keyword>
<gene>
    <name evidence="11" type="ORF">FSB_LOCUS59582</name>
</gene>
<feature type="region of interest" description="Disordered" evidence="8">
    <location>
        <begin position="1282"/>
        <end position="1302"/>
    </location>
</feature>
<evidence type="ECO:0000256" key="5">
    <source>
        <dbReference type="ARBA" id="ARBA00022821"/>
    </source>
</evidence>
<dbReference type="PROSITE" id="PS50878">
    <property type="entry name" value="RT_POL"/>
    <property type="match status" value="1"/>
</dbReference>
<dbReference type="Pfam" id="PF23598">
    <property type="entry name" value="LRR_14"/>
    <property type="match status" value="1"/>
</dbReference>
<comment type="subcellular location">
    <subcellularLocation>
        <location evidence="1">Membrane</location>
    </subcellularLocation>
</comment>
<dbReference type="Gene3D" id="1.20.5.4130">
    <property type="match status" value="1"/>
</dbReference>
<dbReference type="GO" id="GO:0006952">
    <property type="term" value="P:defense response"/>
    <property type="evidence" value="ECO:0007669"/>
    <property type="project" value="UniProtKB-KW"/>
</dbReference>
<feature type="domain" description="Reverse transcriptase" evidence="10">
    <location>
        <begin position="1797"/>
        <end position="2099"/>
    </location>
</feature>
<organism evidence="11">
    <name type="scientific">Fagus sylvatica</name>
    <name type="common">Beechnut</name>
    <dbReference type="NCBI Taxonomy" id="28930"/>
    <lineage>
        <taxon>Eukaryota</taxon>
        <taxon>Viridiplantae</taxon>
        <taxon>Streptophyta</taxon>
        <taxon>Embryophyta</taxon>
        <taxon>Tracheophyta</taxon>
        <taxon>Spermatophyta</taxon>
        <taxon>Magnoliopsida</taxon>
        <taxon>eudicotyledons</taxon>
        <taxon>Gunneridae</taxon>
        <taxon>Pentapetalae</taxon>
        <taxon>rosids</taxon>
        <taxon>fabids</taxon>
        <taxon>Fagales</taxon>
        <taxon>Fagaceae</taxon>
        <taxon>Fagus</taxon>
    </lineage>
</organism>
<dbReference type="SUPFAM" id="SSF103473">
    <property type="entry name" value="MFS general substrate transporter"/>
    <property type="match status" value="1"/>
</dbReference>
<feature type="transmembrane region" description="Helical" evidence="9">
    <location>
        <begin position="724"/>
        <end position="743"/>
    </location>
</feature>
<dbReference type="PANTHER" id="PTHR46890">
    <property type="entry name" value="NON-LTR RETROLELEMENT REVERSE TRANSCRIPTASE-LIKE PROTEIN-RELATED"/>
    <property type="match status" value="1"/>
</dbReference>
<evidence type="ECO:0000256" key="9">
    <source>
        <dbReference type="SAM" id="Phobius"/>
    </source>
</evidence>
<evidence type="ECO:0000256" key="6">
    <source>
        <dbReference type="ARBA" id="ARBA00022989"/>
    </source>
</evidence>
<dbReference type="InterPro" id="IPR038005">
    <property type="entry name" value="RX-like_CC"/>
</dbReference>
<dbReference type="InterPro" id="IPR055414">
    <property type="entry name" value="LRR_R13L4/SHOC2-like"/>
</dbReference>
<dbReference type="SUPFAM" id="SSF56672">
    <property type="entry name" value="DNA/RNA polymerases"/>
    <property type="match status" value="1"/>
</dbReference>
<dbReference type="CDD" id="cd01650">
    <property type="entry name" value="RT_nLTR_like"/>
    <property type="match status" value="1"/>
</dbReference>
<dbReference type="Pfam" id="PF00083">
    <property type="entry name" value="Sugar_tr"/>
    <property type="match status" value="1"/>
</dbReference>
<dbReference type="InterPro" id="IPR026960">
    <property type="entry name" value="RVT-Znf"/>
</dbReference>
<feature type="transmembrane region" description="Helical" evidence="9">
    <location>
        <begin position="636"/>
        <end position="655"/>
    </location>
</feature>
<dbReference type="Gene3D" id="3.80.10.10">
    <property type="entry name" value="Ribonuclease Inhibitor"/>
    <property type="match status" value="1"/>
</dbReference>
<feature type="transmembrane region" description="Helical" evidence="9">
    <location>
        <begin position="662"/>
        <end position="682"/>
    </location>
</feature>
<protein>
    <recommendedName>
        <fullName evidence="10">Reverse transcriptase domain-containing protein</fullName>
    </recommendedName>
</protein>
<dbReference type="Pfam" id="PF00931">
    <property type="entry name" value="NB-ARC"/>
    <property type="match status" value="1"/>
</dbReference>
<name>A0A2N9J5A1_FAGSY</name>
<feature type="region of interest" description="Disordered" evidence="8">
    <location>
        <begin position="1157"/>
        <end position="1177"/>
    </location>
</feature>
<dbReference type="InterPro" id="IPR052343">
    <property type="entry name" value="Retrotransposon-Effector_Assoc"/>
</dbReference>
<evidence type="ECO:0000256" key="8">
    <source>
        <dbReference type="SAM" id="MobiDB-lite"/>
    </source>
</evidence>
<reference evidence="11" key="1">
    <citation type="submission" date="2018-02" db="EMBL/GenBank/DDBJ databases">
        <authorList>
            <person name="Cohen D.B."/>
            <person name="Kent A.D."/>
        </authorList>
    </citation>
    <scope>NUCLEOTIDE SEQUENCE</scope>
</reference>
<dbReference type="PROSITE" id="PS51450">
    <property type="entry name" value="LRR"/>
    <property type="match status" value="1"/>
</dbReference>
<dbReference type="InterPro" id="IPR002182">
    <property type="entry name" value="NB-ARC"/>
</dbReference>
<proteinExistence type="predicted"/>
<dbReference type="SUPFAM" id="SSF52058">
    <property type="entry name" value="L domain-like"/>
    <property type="match status" value="1"/>
</dbReference>
<evidence type="ECO:0000256" key="3">
    <source>
        <dbReference type="ARBA" id="ARBA00022737"/>
    </source>
</evidence>
<dbReference type="InterPro" id="IPR005828">
    <property type="entry name" value="MFS_sugar_transport-like"/>
</dbReference>
<evidence type="ECO:0000256" key="1">
    <source>
        <dbReference type="ARBA" id="ARBA00004370"/>
    </source>
</evidence>
<dbReference type="GO" id="GO:0022857">
    <property type="term" value="F:transmembrane transporter activity"/>
    <property type="evidence" value="ECO:0007669"/>
    <property type="project" value="InterPro"/>
</dbReference>
<evidence type="ECO:0000259" key="10">
    <source>
        <dbReference type="PROSITE" id="PS50878"/>
    </source>
</evidence>
<feature type="compositionally biased region" description="Polar residues" evidence="8">
    <location>
        <begin position="1157"/>
        <end position="1169"/>
    </location>
</feature>
<evidence type="ECO:0000256" key="2">
    <source>
        <dbReference type="ARBA" id="ARBA00022692"/>
    </source>
</evidence>
<dbReference type="SUPFAM" id="SSF56219">
    <property type="entry name" value="DNase I-like"/>
    <property type="match status" value="1"/>
</dbReference>
<evidence type="ECO:0000256" key="4">
    <source>
        <dbReference type="ARBA" id="ARBA00022741"/>
    </source>
</evidence>
<dbReference type="Pfam" id="PF00078">
    <property type="entry name" value="RVT_1"/>
    <property type="match status" value="1"/>
</dbReference>
<keyword evidence="6 9" id="KW-1133">Transmembrane helix</keyword>
<dbReference type="GO" id="GO:0016020">
    <property type="term" value="C:membrane"/>
    <property type="evidence" value="ECO:0007669"/>
    <property type="project" value="UniProtKB-SubCell"/>
</dbReference>
<keyword evidence="3" id="KW-0677">Repeat</keyword>
<feature type="transmembrane region" description="Helical" evidence="9">
    <location>
        <begin position="694"/>
        <end position="717"/>
    </location>
</feature>
<dbReference type="InterPro" id="IPR041118">
    <property type="entry name" value="Rx_N"/>
</dbReference>
<dbReference type="GO" id="GO:0043531">
    <property type="term" value="F:ADP binding"/>
    <property type="evidence" value="ECO:0007669"/>
    <property type="project" value="InterPro"/>
</dbReference>
<feature type="region of interest" description="Disordered" evidence="8">
    <location>
        <begin position="1111"/>
        <end position="1133"/>
    </location>
</feature>
<dbReference type="Gene3D" id="3.60.10.10">
    <property type="entry name" value="Endonuclease/exonuclease/phosphatase"/>
    <property type="match status" value="1"/>
</dbReference>
<sequence length="2477" mass="280096">MAIIYIDHLVFIPLISSEKWRKEFCLKLLRESLANWVTQLCKRLDFSGVSTSELEKLKNTVTAIQAVLLDAEEKQALNNAIKTWLGRLKDVVFEADDLLDDFSTEALRREAMTQNKKAKQVHIFFSKSNQLAYGYKMGRKIKAIREKLDAIEADNKQFGLVELLPIVGIGGMGKTTLAQLVFNDDKIKNHFEFQVLSASLKHLRYLDLSDNKKIKMLPNSISTLQNLQTLKLTYCEGIKELPNDITKLVNLRYLELDSCYGLTHMPRGLGKLTNLRELSLFVMSDDSDSVSRHHGKLKELSRLNDLRGELEIRNLRHGKDAALELKDANLKVKQKFQHLPPFDCFPSLKGMSLDKLDSLEYVNGEKLSDSPILQSLKTLEICGCPNLKGWWRRKDSVEDGNYVGITAIETSMAKNDLVPSFPCLSHLIILDCPQLTSMPLFPNLEVLRLENSSHEAIAADSDEDDEYDTSRDRNINNRNSIDLFFFFTCHLLLRPSFKTKETHFEQEWWNLCQRNCCGTSLLSIHLDIHNSRCPLTRVLRHLTALKSLYISDFDGDEMEWQELNSLSTLGFRNFPNVSLPVGLQHLRLAAKANTLESVVAASNCANVETGLYPSKRAVKLQPMEKGLCFSTNEWQINYSVFGSILTAGGIVGALVNGKIADTLWFSEIFCIAGWLAIAIAKVPIHIAEITPKNFLGGFTSANQLMICCGFSLMYFIGNVIPRRMLALIGAIPCILELLGLIFIPESPKWLAKVGNEKEFETSLQCLRGWNADISQEAADIRNRCLDAVVFRRSYAVGIGDLTGDEISTTDRNLLSPLTQISLIFVSDPGHLASWIRFARRSQSPLPYPPLTSLLLAGPRSQSPLPPPTHDLKPERRCRSELTEIETETPGSVYFPAPPIFSGDSPENFTAFTSGLAVISLARLVELQLSVLRRQWVPVAPPAPPGLTVALSALTLFRKENLHQRDGYKAIHVIRRSNQYGLYLEVSEFHSGSRKGVIRIPAGVEKQGWAQFSVFCTGHQNLAQKSTNERRRDVDKAAVMSKESEGGKPQILHQDFVFQNHATDPGKKAAALISVDMPKDLVNSRVQFLLNLELGCGPEGEWFVSRAELQKDESTRTHLTKQTNEPQSRPITRQEWRPKVQANNITHQTPQIVLSLETSTQAECSHSEPSPSAVKADDEHANDVGTSAFQLRQGQRLFVPQMPPLPLTPNPFYALSSSDLCVEAPEKTESSEVWALDNSAHKPALETWEPSNSAIERDVEDWEDRAEWFVPLAIAYPAEESNGVSKSQTITAEGGEPVASGSQSEWVTEKMQVLGVVLGASYVGFEDRVLALLREIEAESRMGKPGGTSVKEKSRETKLMSVTQGLVRSLWRCKYVDWTSLDSIGASGGIILMWDRRVVERVDEAIGCFSISCRFREVASGLDWVFSGVYGPNKVVERRMMWDELAGIATVWAVPWCVGGDFNLVRYPSERAGASDLSSSMRDFSDFIFSMGLIDLPLEGGNFTWSNARSKSRLDRFLCSPSFVDHFSRTVQKRLPRLMSDHFPILLSCGFLQRRQCPFRFESMWLKSEGFHDKVHQWWNSYIFSGSPSYILVQKLKSLKVDLRRWNKETFGDVNVRKHDLQAQIQDFDFLEETRPLTVEEGVAKDHLKTEFENVLLLEEIKWRQTSRATWLREGDKNTKFFHRVANSNRRFNSIDHLVVNGTVTTDQAEIGEGLVSFYRGLFSDDEVRRPLLDGLEFSSIEDSDRIILDRQFTEDEVWGVVRNMSGEKAPGPDGFSLLFFQSCWDIIKHDVMSVFHDFHASKDFVKSLNVTFLVLIPKKPGAQECKDFRPISLVSGMYKIIAKVLANRLSDVLSKLISTSQNAFVGGRQILDSVLVANESLDSHMKSGSPGMLCKLDIEKAYDHVNWNFLLYMLRRCGFSERWRHWIYTCVSTARFSVLVNGRAHGFFSSSRGLRQGDPLSPLLFIIVMEALSRMLSRAVSGGYISGFSVGNSTGVELSISHSLFADDTLIFCGADSEQAWYLRGVFIWFQAISGLKINLSKSELVPVGPVPNVPELAVHMGWGGGKDGEAFSRMEEALLIKRGIEKLQRDFLWGGLEEELKFHLVNWQQVCTPLHSGGLGIRSMATFNKALLGKWLWRYSREPASLWRQVIDSKYGGQGNFWCSNTIRSSHGVSLWKHIRAGWDVFSQHISYKVGDGSRIRFWYDTWCGDSPLRNQFPILYHLARDPESRVSDICLFQGPTISWDIEFTRSVQDWELEMVESFMSLLYSQTIRPGVVDSLCWTPSCRGLFEVRSFYNTLISSHLPGIFPWKSVWKAKVPSRVAFFVWTAALGKILTTENLRKRRVTILDWCCMCKSSGESVNHLLVHCPVAWELWSMVLVIFGKNWVMPRDVVDLLSCWKEIRGKSKAGKIWKMVPHCLMWCLWQERNDRTFKEKERTIPALKLHFLHTLLNWSKASHLDGACSLPDMLHMCSASH</sequence>
<dbReference type="InterPro" id="IPR001611">
    <property type="entry name" value="Leu-rich_rpt"/>
</dbReference>
<dbReference type="InterPro" id="IPR032675">
    <property type="entry name" value="LRR_dom_sf"/>
</dbReference>
<keyword evidence="4" id="KW-0547">Nucleotide-binding</keyword>
<accession>A0A2N9J5A1</accession>
<dbReference type="Gene3D" id="1.20.1250.20">
    <property type="entry name" value="MFS general substrate transporter like domains"/>
    <property type="match status" value="1"/>
</dbReference>
<evidence type="ECO:0000313" key="11">
    <source>
        <dbReference type="EMBL" id="SPD31700.1"/>
    </source>
</evidence>
<keyword evidence="7 9" id="KW-0472">Membrane</keyword>
<dbReference type="InterPro" id="IPR043502">
    <property type="entry name" value="DNA/RNA_pol_sf"/>
</dbReference>
<dbReference type="EMBL" id="OIVN01006373">
    <property type="protein sequence ID" value="SPD31700.1"/>
    <property type="molecule type" value="Genomic_DNA"/>
</dbReference>
<keyword evidence="5" id="KW-0611">Plant defense</keyword>
<feature type="compositionally biased region" description="Polar residues" evidence="8">
    <location>
        <begin position="1119"/>
        <end position="1130"/>
    </location>
</feature>
<dbReference type="PANTHER" id="PTHR46890:SF1">
    <property type="entry name" value="REVERSE TRANSCRIPTASE DOMAIN-CONTAINING PROTEIN"/>
    <property type="match status" value="1"/>
</dbReference>
<dbReference type="Pfam" id="PF13966">
    <property type="entry name" value="zf-RVT"/>
    <property type="match status" value="1"/>
</dbReference>
<dbReference type="InterPro" id="IPR036259">
    <property type="entry name" value="MFS_trans_sf"/>
</dbReference>
<evidence type="ECO:0000256" key="7">
    <source>
        <dbReference type="ARBA" id="ARBA00023136"/>
    </source>
</evidence>
<dbReference type="InterPro" id="IPR036691">
    <property type="entry name" value="Endo/exonu/phosph_ase_sf"/>
</dbReference>